<organism evidence="1 2">
    <name type="scientific">Mesorhizobium argentiipisi</name>
    <dbReference type="NCBI Taxonomy" id="3015175"/>
    <lineage>
        <taxon>Bacteria</taxon>
        <taxon>Pseudomonadati</taxon>
        <taxon>Pseudomonadota</taxon>
        <taxon>Alphaproteobacteria</taxon>
        <taxon>Hyphomicrobiales</taxon>
        <taxon>Phyllobacteriaceae</taxon>
        <taxon>Mesorhizobium</taxon>
    </lineage>
</organism>
<dbReference type="Proteomes" id="UP001366503">
    <property type="component" value="Unassembled WGS sequence"/>
</dbReference>
<evidence type="ECO:0000313" key="2">
    <source>
        <dbReference type="Proteomes" id="UP001366503"/>
    </source>
</evidence>
<accession>A0ABU8KKN0</accession>
<dbReference type="EMBL" id="JAPYKO010000021">
    <property type="protein sequence ID" value="MEI9405349.1"/>
    <property type="molecule type" value="Genomic_DNA"/>
</dbReference>
<keyword evidence="2" id="KW-1185">Reference proteome</keyword>
<name>A0ABU8KKN0_9HYPH</name>
<gene>
    <name evidence="1" type="ORF">O7A05_24750</name>
</gene>
<protein>
    <recommendedName>
        <fullName evidence="3">Transposase</fullName>
    </recommendedName>
</protein>
<sequence length="119" mass="13536">MQLLRDILDKQVVDREQVKIGKVDGLVAELRLGKPPRLVAVELGSIALARRLGARPGRWTAQLAAKLSGKRQARPHRIVWNKVRDIGVDIEFDMDVRRTKILAWQHWLRDHVVGRIPGA</sequence>
<dbReference type="RefSeq" id="WP_337095547.1">
    <property type="nucleotide sequence ID" value="NZ_JAPYKO010000021.1"/>
</dbReference>
<evidence type="ECO:0008006" key="3">
    <source>
        <dbReference type="Google" id="ProtNLM"/>
    </source>
</evidence>
<comment type="caution">
    <text evidence="1">The sequence shown here is derived from an EMBL/GenBank/DDBJ whole genome shotgun (WGS) entry which is preliminary data.</text>
</comment>
<evidence type="ECO:0000313" key="1">
    <source>
        <dbReference type="EMBL" id="MEI9405349.1"/>
    </source>
</evidence>
<proteinExistence type="predicted"/>
<reference evidence="1 2" key="1">
    <citation type="submission" date="2022-12" db="EMBL/GenBank/DDBJ databases">
        <authorList>
            <person name="Muema E."/>
        </authorList>
    </citation>
    <scope>NUCLEOTIDE SEQUENCE [LARGE SCALE GENOMIC DNA]</scope>
    <source>
        <strain evidence="2">1330</strain>
    </source>
</reference>